<dbReference type="EMBL" id="JABBVZ010000158">
    <property type="protein sequence ID" value="NMP24834.1"/>
    <property type="molecule type" value="Genomic_DNA"/>
</dbReference>
<proteinExistence type="predicted"/>
<evidence type="ECO:0000256" key="1">
    <source>
        <dbReference type="SAM" id="Coils"/>
    </source>
</evidence>
<feature type="coiled-coil region" evidence="1">
    <location>
        <begin position="14"/>
        <end position="41"/>
    </location>
</feature>
<reference evidence="5 6" key="1">
    <citation type="submission" date="2020-04" db="EMBL/GenBank/DDBJ databases">
        <authorList>
            <person name="Zhang R."/>
            <person name="Schippers A."/>
        </authorList>
    </citation>
    <scope>NUCLEOTIDE SEQUENCE [LARGE SCALE GENOMIC DNA]</scope>
    <source>
        <strain evidence="5 6">DSM 109850</strain>
    </source>
</reference>
<comment type="caution">
    <text evidence="5">The sequence shown here is derived from an EMBL/GenBank/DDBJ whole genome shotgun (WGS) entry which is preliminary data.</text>
</comment>
<organism evidence="5 6">
    <name type="scientific">Sulfobacillus harzensis</name>
    <dbReference type="NCBI Taxonomy" id="2729629"/>
    <lineage>
        <taxon>Bacteria</taxon>
        <taxon>Bacillati</taxon>
        <taxon>Bacillota</taxon>
        <taxon>Clostridia</taxon>
        <taxon>Eubacteriales</taxon>
        <taxon>Clostridiales Family XVII. Incertae Sedis</taxon>
        <taxon>Sulfobacillus</taxon>
    </lineage>
</organism>
<dbReference type="InterPro" id="IPR024474">
    <property type="entry name" value="Znf_dom_IS66"/>
</dbReference>
<feature type="domain" description="Transposase IS66 zinc-finger binding" evidence="3">
    <location>
        <begin position="117"/>
        <end position="160"/>
    </location>
</feature>
<evidence type="ECO:0000259" key="2">
    <source>
        <dbReference type="Pfam" id="PF03050"/>
    </source>
</evidence>
<dbReference type="Proteomes" id="UP000533476">
    <property type="component" value="Unassembled WGS sequence"/>
</dbReference>
<keyword evidence="6" id="KW-1185">Reference proteome</keyword>
<dbReference type="Pfam" id="PF13005">
    <property type="entry name" value="zf-IS66"/>
    <property type="match status" value="1"/>
</dbReference>
<feature type="domain" description="Transposase TnpC homeodomain" evidence="4">
    <location>
        <begin position="37"/>
        <end position="108"/>
    </location>
</feature>
<gene>
    <name evidence="5" type="ORF">HIJ39_21225</name>
</gene>
<dbReference type="Pfam" id="PF13007">
    <property type="entry name" value="LZ_Tnp_IS66"/>
    <property type="match status" value="1"/>
</dbReference>
<name>A0A7Y0LAG2_9FIRM</name>
<evidence type="ECO:0000259" key="3">
    <source>
        <dbReference type="Pfam" id="PF13005"/>
    </source>
</evidence>
<dbReference type="InterPro" id="IPR004291">
    <property type="entry name" value="Transposase_IS66_central"/>
</dbReference>
<evidence type="ECO:0008006" key="7">
    <source>
        <dbReference type="Google" id="ProtNLM"/>
    </source>
</evidence>
<dbReference type="PANTHER" id="PTHR33678">
    <property type="entry name" value="BLL1576 PROTEIN"/>
    <property type="match status" value="1"/>
</dbReference>
<feature type="domain" description="Transposase IS66 central" evidence="2">
    <location>
        <begin position="181"/>
        <end position="209"/>
    </location>
</feature>
<dbReference type="InterPro" id="IPR052344">
    <property type="entry name" value="Transposase-related"/>
</dbReference>
<evidence type="ECO:0000259" key="4">
    <source>
        <dbReference type="Pfam" id="PF13007"/>
    </source>
</evidence>
<dbReference type="InterPro" id="IPR024463">
    <property type="entry name" value="Transposase_TnpC_homeodom"/>
</dbReference>
<accession>A0A7Y0LAG2</accession>
<evidence type="ECO:0000313" key="6">
    <source>
        <dbReference type="Proteomes" id="UP000533476"/>
    </source>
</evidence>
<evidence type="ECO:0000313" key="5">
    <source>
        <dbReference type="EMBL" id="NMP24834.1"/>
    </source>
</evidence>
<protein>
    <recommendedName>
        <fullName evidence="7">Transposase</fullName>
    </recommendedName>
</protein>
<dbReference type="AlphaFoldDB" id="A0A7Y0LAG2"/>
<keyword evidence="1" id="KW-0175">Coiled coil</keyword>
<sequence length="230" mass="26015">MSNLSPMVNLPETPETLQRRCAQLEAEVAALRQQVQWFEEHLRLAQHQRFGASSERSDAIQLHLFNEAEATAASAVDAAPEETIPDTRKKRARGRRDAALKDFPVERIEYRLPPDAQHCTACAGPLHEMGEEVRRELKVIPAQIKMVEHVRYKYGCRTCEHEAITVPIVTAPMPRPVYPGSLASPSLMADILHQKYTLGLPLYRQEQDWGCLKRYVGGDAVPKMCPFYPT</sequence>
<dbReference type="Pfam" id="PF03050">
    <property type="entry name" value="DDE_Tnp_IS66"/>
    <property type="match status" value="1"/>
</dbReference>